<feature type="compositionally biased region" description="Basic and acidic residues" evidence="1">
    <location>
        <begin position="299"/>
        <end position="308"/>
    </location>
</feature>
<proteinExistence type="predicted"/>
<feature type="region of interest" description="Disordered" evidence="1">
    <location>
        <begin position="414"/>
        <end position="438"/>
    </location>
</feature>
<dbReference type="Proteomes" id="UP000295497">
    <property type="component" value="Chromosome"/>
</dbReference>
<evidence type="ECO:0008006" key="4">
    <source>
        <dbReference type="Google" id="ProtNLM"/>
    </source>
</evidence>
<evidence type="ECO:0000256" key="1">
    <source>
        <dbReference type="SAM" id="MobiDB-lite"/>
    </source>
</evidence>
<feature type="compositionally biased region" description="Low complexity" evidence="1">
    <location>
        <begin position="241"/>
        <end position="256"/>
    </location>
</feature>
<feature type="compositionally biased region" description="Gly residues" evidence="1">
    <location>
        <begin position="343"/>
        <end position="356"/>
    </location>
</feature>
<reference evidence="2 3" key="1">
    <citation type="submission" date="2015-09" db="EMBL/GenBank/DDBJ databases">
        <title>Sorangium comparison.</title>
        <authorList>
            <person name="Zaburannyi N."/>
            <person name="Bunk B."/>
            <person name="Overmann J."/>
            <person name="Mueller R."/>
        </authorList>
    </citation>
    <scope>NUCLEOTIDE SEQUENCE [LARGE SCALE GENOMIC DNA]</scope>
    <source>
        <strain evidence="2 3">So ce836</strain>
    </source>
</reference>
<protein>
    <recommendedName>
        <fullName evidence="4">PGRS family protein</fullName>
    </recommendedName>
</protein>
<feature type="compositionally biased region" description="Gly residues" evidence="1">
    <location>
        <begin position="257"/>
        <end position="276"/>
    </location>
</feature>
<evidence type="ECO:0000313" key="3">
    <source>
        <dbReference type="Proteomes" id="UP000295497"/>
    </source>
</evidence>
<feature type="region of interest" description="Disordered" evidence="1">
    <location>
        <begin position="241"/>
        <end position="385"/>
    </location>
</feature>
<gene>
    <name evidence="2" type="ORF">SOCE836_086020</name>
</gene>
<dbReference type="PROSITE" id="PS51257">
    <property type="entry name" value="PROKAR_LIPOPROTEIN"/>
    <property type="match status" value="1"/>
</dbReference>
<organism evidence="2 3">
    <name type="scientific">Sorangium cellulosum</name>
    <name type="common">Polyangium cellulosum</name>
    <dbReference type="NCBI Taxonomy" id="56"/>
    <lineage>
        <taxon>Bacteria</taxon>
        <taxon>Pseudomonadati</taxon>
        <taxon>Myxococcota</taxon>
        <taxon>Polyangia</taxon>
        <taxon>Polyangiales</taxon>
        <taxon>Polyangiaceae</taxon>
        <taxon>Sorangium</taxon>
    </lineage>
</organism>
<dbReference type="PRINTS" id="PR01228">
    <property type="entry name" value="EGGSHELL"/>
</dbReference>
<sequence>MVEAQRLLLLVPLAAAACGIDLGPYEDEERPPPCGGATSCAPAPPPESVCRAYLTADQAEAGCGVFVHFFVGDDAHPGTRDAPVRTLPRGIELARTGSGRVFFCGAHDGEIKLPSGVDIVGGFNCLNDWKRGTAIPGTRDLNDAILQTTRKGIIALTIEPASPGDTGAADGVSTLADVRLDSGNEVGLFVRSGTAVEIVRGGIEGNYSFRTEGGEDAPQFPVAPDGADGNGGVEGCAATPAAGGAPVTSPCEDGAVSMGGKGGDGGIARGGDGGDGAPAPSPDPEDPYPRGAGGIGDGGDGRCGDGEQGRSGAPGVDGAPGQGIGRLGEEGWIGARAGDGRRGAPGQGGGGGGGLRGSAALCGAASRSGPSGGSGGGGGCGGKGGKGGGNGTPSIGILALHAKVTVRDSRIVTAPAMPGADGGEPRSGGRGGRGGGGAYSPNGYDRACNGGAGGLGGPGGYGGGGRGGDSIGIAHLDDTEIVLENVTFELGEPGKGGIGNPADPATWGEDGIAVETLRFPE</sequence>
<evidence type="ECO:0000313" key="2">
    <source>
        <dbReference type="EMBL" id="AUX36395.1"/>
    </source>
</evidence>
<feature type="compositionally biased region" description="Gly residues" evidence="1">
    <location>
        <begin position="420"/>
        <end position="438"/>
    </location>
</feature>
<accession>A0A4P2R0M5</accession>
<feature type="compositionally biased region" description="Low complexity" evidence="1">
    <location>
        <begin position="357"/>
        <end position="369"/>
    </location>
</feature>
<dbReference type="AlphaFoldDB" id="A0A4P2R0M5"/>
<feature type="compositionally biased region" description="Gly residues" evidence="1">
    <location>
        <begin position="370"/>
        <end position="385"/>
    </location>
</feature>
<name>A0A4P2R0M5_SORCE</name>
<dbReference type="EMBL" id="CP012672">
    <property type="protein sequence ID" value="AUX36395.1"/>
    <property type="molecule type" value="Genomic_DNA"/>
</dbReference>